<feature type="transmembrane region" description="Helical" evidence="1">
    <location>
        <begin position="68"/>
        <end position="88"/>
    </location>
</feature>
<reference evidence="2 3" key="1">
    <citation type="submission" date="2018-06" db="EMBL/GenBank/DDBJ databases">
        <authorList>
            <consortium name="Pathogen Informatics"/>
            <person name="Doyle S."/>
        </authorList>
    </citation>
    <scope>NUCLEOTIDE SEQUENCE [LARGE SCALE GENOMIC DNA]</scope>
    <source>
        <strain evidence="2 3">NCTC11327</strain>
    </source>
</reference>
<evidence type="ECO:0000313" key="2">
    <source>
        <dbReference type="EMBL" id="SUQ27590.1"/>
    </source>
</evidence>
<gene>
    <name evidence="2" type="ORF">NCTC11327_04485</name>
</gene>
<protein>
    <submittedName>
        <fullName evidence="2">Ammonia monooxygenase</fullName>
    </submittedName>
</protein>
<evidence type="ECO:0000313" key="3">
    <source>
        <dbReference type="Proteomes" id="UP000254626"/>
    </source>
</evidence>
<dbReference type="AlphaFoldDB" id="A0AAX2LW93"/>
<feature type="transmembrane region" description="Helical" evidence="1">
    <location>
        <begin position="239"/>
        <end position="260"/>
    </location>
</feature>
<keyword evidence="1" id="KW-0812">Transmembrane</keyword>
<keyword evidence="1" id="KW-1133">Transmembrane helix</keyword>
<feature type="transmembrane region" description="Helical" evidence="1">
    <location>
        <begin position="275"/>
        <end position="297"/>
    </location>
</feature>
<dbReference type="InterPro" id="IPR007820">
    <property type="entry name" value="AbrB_fam"/>
</dbReference>
<keyword evidence="2" id="KW-0503">Monooxygenase</keyword>
<accession>A0AAX2LW93</accession>
<organism evidence="2 3">
    <name type="scientific">Vibrio fluvialis</name>
    <dbReference type="NCBI Taxonomy" id="676"/>
    <lineage>
        <taxon>Bacteria</taxon>
        <taxon>Pseudomonadati</taxon>
        <taxon>Pseudomonadota</taxon>
        <taxon>Gammaproteobacteria</taxon>
        <taxon>Vibrionales</taxon>
        <taxon>Vibrionaceae</taxon>
        <taxon>Vibrio</taxon>
    </lineage>
</organism>
<proteinExistence type="predicted"/>
<dbReference type="Pfam" id="PF05145">
    <property type="entry name" value="AbrB"/>
    <property type="match status" value="1"/>
</dbReference>
<feature type="transmembrane region" description="Helical" evidence="1">
    <location>
        <begin position="158"/>
        <end position="179"/>
    </location>
</feature>
<dbReference type="EMBL" id="UHIP01000002">
    <property type="protein sequence ID" value="SUQ27590.1"/>
    <property type="molecule type" value="Genomic_DNA"/>
</dbReference>
<dbReference type="GO" id="GO:0016020">
    <property type="term" value="C:membrane"/>
    <property type="evidence" value="ECO:0007669"/>
    <property type="project" value="InterPro"/>
</dbReference>
<feature type="transmembrane region" description="Helical" evidence="1">
    <location>
        <begin position="37"/>
        <end position="56"/>
    </location>
</feature>
<dbReference type="GO" id="GO:0010468">
    <property type="term" value="P:regulation of gene expression"/>
    <property type="evidence" value="ECO:0007669"/>
    <property type="project" value="InterPro"/>
</dbReference>
<feature type="transmembrane region" description="Helical" evidence="1">
    <location>
        <begin position="94"/>
        <end position="117"/>
    </location>
</feature>
<keyword evidence="1" id="KW-0472">Membrane</keyword>
<dbReference type="PIRSF" id="PIRSF038991">
    <property type="entry name" value="Protein_AbrB"/>
    <property type="match status" value="1"/>
</dbReference>
<feature type="transmembrane region" description="Helical" evidence="1">
    <location>
        <begin position="215"/>
        <end position="232"/>
    </location>
</feature>
<comment type="caution">
    <text evidence="2">The sequence shown here is derived from an EMBL/GenBank/DDBJ whole genome shotgun (WGS) entry which is preliminary data.</text>
</comment>
<feature type="transmembrane region" description="Helical" evidence="1">
    <location>
        <begin position="129"/>
        <end position="146"/>
    </location>
</feature>
<sequence>MVVLVVLKERNMFERASITNLAQILAIAAVGSLAAQIVTLPLTGLFLSAFAVILLRKRFHHALRIPKTLLMFIQVVLGISVGATISIAELAHTISVPVIVGLVICLMLQTGCSFWWLHKREGWNPFESLLAAVPGAMAAILVISESESKPSPKVVYAHSVRLIILIILAGIVSSNAAEVVKESITLDLEQWSVLAGIVAISMVSGKLSVRFGIPAPYMIASLVIAAACNGIMAPVSIAVPVWLVLFSTSLLGVLIGARLAETTLREAVSYSKAGVMVTIIGMSVAIVTSYIASLLLGMPWMVMLLSWVPGSVEAMTAVALLLGLEPAFVMVNHAIRLLLLYTLPALLKNKLEALRHSES</sequence>
<dbReference type="PANTHER" id="PTHR38457">
    <property type="entry name" value="REGULATOR ABRB-RELATED"/>
    <property type="match status" value="1"/>
</dbReference>
<name>A0AAX2LW93_VIBFL</name>
<dbReference type="GO" id="GO:0004497">
    <property type="term" value="F:monooxygenase activity"/>
    <property type="evidence" value="ECO:0007669"/>
    <property type="project" value="UniProtKB-KW"/>
</dbReference>
<dbReference type="Proteomes" id="UP000254626">
    <property type="component" value="Unassembled WGS sequence"/>
</dbReference>
<dbReference type="PANTHER" id="PTHR38457:SF1">
    <property type="entry name" value="REGULATOR ABRB-RELATED"/>
    <property type="match status" value="1"/>
</dbReference>
<evidence type="ECO:0000256" key="1">
    <source>
        <dbReference type="SAM" id="Phobius"/>
    </source>
</evidence>
<keyword evidence="2" id="KW-0560">Oxidoreductase</keyword>